<gene>
    <name evidence="3" type="ORF">V5799_028032</name>
</gene>
<evidence type="ECO:0000256" key="1">
    <source>
        <dbReference type="SAM" id="MobiDB-lite"/>
    </source>
</evidence>
<accession>A0AAQ4DE06</accession>
<organism evidence="3 4">
    <name type="scientific">Amblyomma americanum</name>
    <name type="common">Lone star tick</name>
    <dbReference type="NCBI Taxonomy" id="6943"/>
    <lineage>
        <taxon>Eukaryota</taxon>
        <taxon>Metazoa</taxon>
        <taxon>Ecdysozoa</taxon>
        <taxon>Arthropoda</taxon>
        <taxon>Chelicerata</taxon>
        <taxon>Arachnida</taxon>
        <taxon>Acari</taxon>
        <taxon>Parasitiformes</taxon>
        <taxon>Ixodida</taxon>
        <taxon>Ixodoidea</taxon>
        <taxon>Ixodidae</taxon>
        <taxon>Amblyomminae</taxon>
        <taxon>Amblyomma</taxon>
    </lineage>
</organism>
<comment type="caution">
    <text evidence="3">The sequence shown here is derived from an EMBL/GenBank/DDBJ whole genome shotgun (WGS) entry which is preliminary data.</text>
</comment>
<dbReference type="Proteomes" id="UP001321473">
    <property type="component" value="Unassembled WGS sequence"/>
</dbReference>
<feature type="region of interest" description="Disordered" evidence="1">
    <location>
        <begin position="60"/>
        <end position="143"/>
    </location>
</feature>
<keyword evidence="2" id="KW-0812">Transmembrane</keyword>
<feature type="transmembrane region" description="Helical" evidence="2">
    <location>
        <begin position="33"/>
        <end position="52"/>
    </location>
</feature>
<keyword evidence="2" id="KW-0472">Membrane</keyword>
<dbReference type="AlphaFoldDB" id="A0AAQ4DE06"/>
<proteinExistence type="predicted"/>
<protein>
    <submittedName>
        <fullName evidence="3">Uncharacterized protein</fullName>
    </submittedName>
</protein>
<keyword evidence="4" id="KW-1185">Reference proteome</keyword>
<dbReference type="EMBL" id="JARKHS020032040">
    <property type="protein sequence ID" value="KAK8760696.1"/>
    <property type="molecule type" value="Genomic_DNA"/>
</dbReference>
<sequence>MKPYAMVLPSTALFGSSFGSLFLKTIGSSNASLLLILVFAFVITYSIGYLFMRRPQLSCDSETASAAGDQRTKAKETNKTSSAGGATGGGGEKDETTPLLDDSADEEDDDEGLEGSEDEGAEDDAEEEEQAAPSQSAANEGER</sequence>
<reference evidence="3 4" key="1">
    <citation type="journal article" date="2023" name="Arcadia Sci">
        <title>De novo assembly of a long-read Amblyomma americanum tick genome.</title>
        <authorList>
            <person name="Chou S."/>
            <person name="Poskanzer K.E."/>
            <person name="Rollins M."/>
            <person name="Thuy-Boun P.S."/>
        </authorList>
    </citation>
    <scope>NUCLEOTIDE SEQUENCE [LARGE SCALE GENOMIC DNA]</scope>
    <source>
        <strain evidence="3">F_SG_1</strain>
        <tissue evidence="3">Salivary glands</tissue>
    </source>
</reference>
<evidence type="ECO:0000256" key="2">
    <source>
        <dbReference type="SAM" id="Phobius"/>
    </source>
</evidence>
<name>A0AAQ4DE06_AMBAM</name>
<feature type="compositionally biased region" description="Polar residues" evidence="1">
    <location>
        <begin position="132"/>
        <end position="143"/>
    </location>
</feature>
<keyword evidence="2" id="KW-1133">Transmembrane helix</keyword>
<evidence type="ECO:0000313" key="4">
    <source>
        <dbReference type="Proteomes" id="UP001321473"/>
    </source>
</evidence>
<feature type="compositionally biased region" description="Acidic residues" evidence="1">
    <location>
        <begin position="102"/>
        <end position="130"/>
    </location>
</feature>
<evidence type="ECO:0000313" key="3">
    <source>
        <dbReference type="EMBL" id="KAK8760696.1"/>
    </source>
</evidence>